<proteinExistence type="predicted"/>
<feature type="domain" description="Type 9 secretion system plug protein N-terminal" evidence="2">
    <location>
        <begin position="20"/>
        <end position="140"/>
    </location>
</feature>
<evidence type="ECO:0000313" key="3">
    <source>
        <dbReference type="EMBL" id="SZD72346.1"/>
    </source>
</evidence>
<sequence>MYKYLLLLFCGLSFLHAQSVATIRLINTQRNDSNPVMEINQKMILSFDILNQTSTQFSYKITRYDARWKKSNAFDSEFSTGFLSNRIRDYQHSFNTQQNYTHYRLEIPNRDFKITMSGNYKIEVLNNGKALFSRRFIVYENLASIGLKVDRFPHADGANQKIEALVNSQKMDFTKTQDYQLWIYKNNNLNNHLILHDASFLQNHQMQFVQNHLRFQGGVEYQFFDTKNLNIAGLTTENIIKDSITQTILHPIKFNPDLPYLDRPDINGDFYPRVFKGNQELSPDTQADYTRVHFALDAPNLSSSSKICVFGAFNNFECTEDDYLIYDATSGYWVCDRLLKQGYYNYSFALVEDEILKPEKITGSFWETENEYSAILYYRPWGSRYDLAVGFGEGFSQAK</sequence>
<protein>
    <recommendedName>
        <fullName evidence="2">Type 9 secretion system plug protein N-terminal domain-containing protein</fullName>
    </recommendedName>
</protein>
<dbReference type="Proteomes" id="UP000262142">
    <property type="component" value="Unassembled WGS sequence"/>
</dbReference>
<dbReference type="EMBL" id="UNSC01000003">
    <property type="protein sequence ID" value="SZD72346.1"/>
    <property type="molecule type" value="Genomic_DNA"/>
</dbReference>
<dbReference type="OrthoDB" id="1522602at2"/>
<dbReference type="InterPro" id="IPR031345">
    <property type="entry name" value="T9SS_Plug_N"/>
</dbReference>
<evidence type="ECO:0000313" key="4">
    <source>
        <dbReference type="Proteomes" id="UP000262142"/>
    </source>
</evidence>
<dbReference type="AlphaFoldDB" id="A0A383TZD0"/>
<feature type="signal peptide" evidence="1">
    <location>
        <begin position="1"/>
        <end position="17"/>
    </location>
</feature>
<dbReference type="RefSeq" id="WP_119059184.1">
    <property type="nucleotide sequence ID" value="NZ_UNSC01000003.1"/>
</dbReference>
<keyword evidence="4" id="KW-1185">Reference proteome</keyword>
<reference evidence="3 4" key="1">
    <citation type="submission" date="2018-09" db="EMBL/GenBank/DDBJ databases">
        <authorList>
            <consortium name="Pathogen Informatics"/>
        </authorList>
    </citation>
    <scope>NUCLEOTIDE SEQUENCE [LARGE SCALE GENOMIC DNA]</scope>
    <source>
        <strain evidence="3 4">OH-22767</strain>
    </source>
</reference>
<name>A0A383TZD0_9FLAO</name>
<accession>A0A383TZD0</accession>
<evidence type="ECO:0000256" key="1">
    <source>
        <dbReference type="SAM" id="SignalP"/>
    </source>
</evidence>
<organism evidence="3 4">
    <name type="scientific">Candidatus Ornithobacterium hominis</name>
    <dbReference type="NCBI Taxonomy" id="2497989"/>
    <lineage>
        <taxon>Bacteria</taxon>
        <taxon>Pseudomonadati</taxon>
        <taxon>Bacteroidota</taxon>
        <taxon>Flavobacteriia</taxon>
        <taxon>Flavobacteriales</taxon>
        <taxon>Weeksellaceae</taxon>
        <taxon>Ornithobacterium</taxon>
    </lineage>
</organism>
<gene>
    <name evidence="3" type="ORF">SAMEA104719789_00791</name>
</gene>
<keyword evidence="1" id="KW-0732">Signal</keyword>
<dbReference type="Pfam" id="PF17116">
    <property type="entry name" value="T9SS_plug_1st"/>
    <property type="match status" value="1"/>
</dbReference>
<feature type="chain" id="PRO_5016698324" description="Type 9 secretion system plug protein N-terminal domain-containing protein" evidence="1">
    <location>
        <begin position="18"/>
        <end position="399"/>
    </location>
</feature>
<evidence type="ECO:0000259" key="2">
    <source>
        <dbReference type="Pfam" id="PF17116"/>
    </source>
</evidence>